<comment type="caution">
    <text evidence="2">The sequence shown here is derived from an EMBL/GenBank/DDBJ whole genome shotgun (WGS) entry which is preliminary data.</text>
</comment>
<organism evidence="2 3">
    <name type="scientific">Penicillium cosmopolitanum</name>
    <dbReference type="NCBI Taxonomy" id="1131564"/>
    <lineage>
        <taxon>Eukaryota</taxon>
        <taxon>Fungi</taxon>
        <taxon>Dikarya</taxon>
        <taxon>Ascomycota</taxon>
        <taxon>Pezizomycotina</taxon>
        <taxon>Eurotiomycetes</taxon>
        <taxon>Eurotiomycetidae</taxon>
        <taxon>Eurotiales</taxon>
        <taxon>Aspergillaceae</taxon>
        <taxon>Penicillium</taxon>
    </lineage>
</organism>
<reference evidence="2" key="1">
    <citation type="submission" date="2022-12" db="EMBL/GenBank/DDBJ databases">
        <authorList>
            <person name="Petersen C."/>
        </authorList>
    </citation>
    <scope>NUCLEOTIDE SEQUENCE</scope>
    <source>
        <strain evidence="2">IBT 29677</strain>
    </source>
</reference>
<sequence>MPELMSDIVYTDEPNPLAVTIDATINVVGNNNTLALTSQPISKKDPAIGQTSEAENEVSASLIRKQDREAKAARLASVILKALQQADGLTDDQGRKRTVSVMLKCGIKVEGCNNEVISDEDVNGLSSCSLRVSSGGRKRAASEPPAAIPPPPKRGCRLL</sequence>
<dbReference type="AlphaFoldDB" id="A0A9W9W5V0"/>
<proteinExistence type="predicted"/>
<reference evidence="2" key="2">
    <citation type="journal article" date="2023" name="IMA Fungus">
        <title>Comparative genomic study of the Penicillium genus elucidates a diverse pangenome and 15 lateral gene transfer events.</title>
        <authorList>
            <person name="Petersen C."/>
            <person name="Sorensen T."/>
            <person name="Nielsen M.R."/>
            <person name="Sondergaard T.E."/>
            <person name="Sorensen J.L."/>
            <person name="Fitzpatrick D.A."/>
            <person name="Frisvad J.C."/>
            <person name="Nielsen K.L."/>
        </authorList>
    </citation>
    <scope>NUCLEOTIDE SEQUENCE</scope>
    <source>
        <strain evidence="2">IBT 29677</strain>
    </source>
</reference>
<evidence type="ECO:0000313" key="2">
    <source>
        <dbReference type="EMBL" id="KAJ5403836.1"/>
    </source>
</evidence>
<evidence type="ECO:0000256" key="1">
    <source>
        <dbReference type="SAM" id="MobiDB-lite"/>
    </source>
</evidence>
<protein>
    <submittedName>
        <fullName evidence="2">Uncharacterized protein</fullName>
    </submittedName>
</protein>
<feature type="region of interest" description="Disordered" evidence="1">
    <location>
        <begin position="131"/>
        <end position="159"/>
    </location>
</feature>
<dbReference type="RefSeq" id="XP_056491078.1">
    <property type="nucleotide sequence ID" value="XM_056628344.1"/>
</dbReference>
<accession>A0A9W9W5V0</accession>
<dbReference type="EMBL" id="JAPZBU010000005">
    <property type="protein sequence ID" value="KAJ5403836.1"/>
    <property type="molecule type" value="Genomic_DNA"/>
</dbReference>
<keyword evidence="3" id="KW-1185">Reference proteome</keyword>
<dbReference type="Proteomes" id="UP001147747">
    <property type="component" value="Unassembled WGS sequence"/>
</dbReference>
<gene>
    <name evidence="2" type="ORF">N7509_003707</name>
</gene>
<dbReference type="GeneID" id="81367324"/>
<name>A0A9W9W5V0_9EURO</name>
<dbReference type="OrthoDB" id="5409271at2759"/>
<evidence type="ECO:0000313" key="3">
    <source>
        <dbReference type="Proteomes" id="UP001147747"/>
    </source>
</evidence>